<feature type="transmembrane region" description="Helical" evidence="2">
    <location>
        <begin position="21"/>
        <end position="39"/>
    </location>
</feature>
<dbReference type="GO" id="GO:0016757">
    <property type="term" value="F:glycosyltransferase activity"/>
    <property type="evidence" value="ECO:0007669"/>
    <property type="project" value="TreeGrafter"/>
</dbReference>
<evidence type="ECO:0000313" key="4">
    <source>
        <dbReference type="EMBL" id="OHS96892.1"/>
    </source>
</evidence>
<dbReference type="EMBL" id="MLAK01001148">
    <property type="protein sequence ID" value="OHS96892.1"/>
    <property type="molecule type" value="Genomic_DNA"/>
</dbReference>
<evidence type="ECO:0000259" key="3">
    <source>
        <dbReference type="Pfam" id="PF03407"/>
    </source>
</evidence>
<evidence type="ECO:0000313" key="5">
    <source>
        <dbReference type="Proteomes" id="UP000179807"/>
    </source>
</evidence>
<dbReference type="GO" id="GO:0005794">
    <property type="term" value="C:Golgi apparatus"/>
    <property type="evidence" value="ECO:0007669"/>
    <property type="project" value="TreeGrafter"/>
</dbReference>
<dbReference type="Gene3D" id="3.90.550.10">
    <property type="entry name" value="Spore Coat Polysaccharide Biosynthesis Protein SpsA, Chain A"/>
    <property type="match status" value="1"/>
</dbReference>
<evidence type="ECO:0000256" key="2">
    <source>
        <dbReference type="SAM" id="Phobius"/>
    </source>
</evidence>
<name>A0A1J4JI75_9EUKA</name>
<dbReference type="SUPFAM" id="SSF53448">
    <property type="entry name" value="Nucleotide-diphospho-sugar transferases"/>
    <property type="match status" value="1"/>
</dbReference>
<keyword evidence="2" id="KW-0472">Membrane</keyword>
<dbReference type="PANTHER" id="PTHR47032">
    <property type="entry name" value="UDP-D-XYLOSE:L-FUCOSE ALPHA-1,3-D-XYLOSYLTRANSFERASE-RELATED"/>
    <property type="match status" value="1"/>
</dbReference>
<organism evidence="4 5">
    <name type="scientific">Tritrichomonas foetus</name>
    <dbReference type="NCBI Taxonomy" id="1144522"/>
    <lineage>
        <taxon>Eukaryota</taxon>
        <taxon>Metamonada</taxon>
        <taxon>Parabasalia</taxon>
        <taxon>Tritrichomonadida</taxon>
        <taxon>Tritrichomonadidae</taxon>
        <taxon>Tritrichomonas</taxon>
    </lineage>
</organism>
<dbReference type="InterPro" id="IPR052636">
    <property type="entry name" value="UDP-D-xylose:L-fucose_XylT"/>
</dbReference>
<proteinExistence type="inferred from homology"/>
<keyword evidence="2" id="KW-1133">Transmembrane helix</keyword>
<comment type="caution">
    <text evidence="4">The sequence shown here is derived from an EMBL/GenBank/DDBJ whole genome shotgun (WGS) entry which is preliminary data.</text>
</comment>
<dbReference type="RefSeq" id="XP_068350029.1">
    <property type="nucleotide sequence ID" value="XM_068490428.1"/>
</dbReference>
<dbReference type="GeneID" id="94825132"/>
<dbReference type="VEuPathDB" id="TrichDB:TRFO_01985"/>
<feature type="domain" description="Nucleotide-diphospho-sugar transferase" evidence="3">
    <location>
        <begin position="165"/>
        <end position="335"/>
    </location>
</feature>
<keyword evidence="5" id="KW-1185">Reference proteome</keyword>
<dbReference type="AlphaFoldDB" id="A0A1J4JI75"/>
<dbReference type="PANTHER" id="PTHR47032:SF1">
    <property type="entry name" value="UDP-D-XYLOSE:L-FUCOSE ALPHA-1,3-D-XYLOSYLTRANSFERASE-RELATED"/>
    <property type="match status" value="1"/>
</dbReference>
<dbReference type="InterPro" id="IPR005069">
    <property type="entry name" value="Nucl-diP-sugar_transferase"/>
</dbReference>
<dbReference type="InterPro" id="IPR029044">
    <property type="entry name" value="Nucleotide-diphossugar_trans"/>
</dbReference>
<dbReference type="Proteomes" id="UP000179807">
    <property type="component" value="Unassembled WGS sequence"/>
</dbReference>
<comment type="similarity">
    <text evidence="1">Belongs to the glycosyltransferase 77 family.</text>
</comment>
<sequence length="374" mass="45021">MPHRFKDNHYPRAITFFFRSKGLMALIYTLLFFYCMVVICRNKNWISLSIHYFKPILAWKLFPNLQTDNYSLPSEFLTELRNVVNHLKSYETHQIMLTIFNRKYFQLASNLYCSTTFIPDFPLQFHYFVATDELSYNRFLNFTNQVLFLDVSDKIRRLEHFDKIKLIIQYQLLIWNFESILLDADTLLFQNPQKLFDNNADIEVSADTCCDYVFDNRFNYQDFNIGFLKATPNEVTKKVYHDWIQTSFKNKSNNDQKVLQDLIFPYRKQMKGSNQSYSYPGLKRNLEIHFFHPLDFPNAGMLFLHNRFETERQARRLGFTKPFGIHLAWIKYKHKENILTANNFWFFNTTTFKCLMKRPRGAYFSNWNSNTTYV</sequence>
<dbReference type="Pfam" id="PF03407">
    <property type="entry name" value="Nucleotid_trans"/>
    <property type="match status" value="1"/>
</dbReference>
<evidence type="ECO:0000256" key="1">
    <source>
        <dbReference type="ARBA" id="ARBA00007033"/>
    </source>
</evidence>
<keyword evidence="2" id="KW-0812">Transmembrane</keyword>
<reference evidence="4" key="1">
    <citation type="submission" date="2016-10" db="EMBL/GenBank/DDBJ databases">
        <authorList>
            <person name="Benchimol M."/>
            <person name="Almeida L.G."/>
            <person name="Vasconcelos A.T."/>
            <person name="Perreira-Neves A."/>
            <person name="Rosa I.A."/>
            <person name="Tasca T."/>
            <person name="Bogo M.R."/>
            <person name="de Souza W."/>
        </authorList>
    </citation>
    <scope>NUCLEOTIDE SEQUENCE [LARGE SCALE GENOMIC DNA]</scope>
    <source>
        <strain evidence="4">K</strain>
    </source>
</reference>
<gene>
    <name evidence="4" type="ORF">TRFO_01985</name>
</gene>
<protein>
    <recommendedName>
        <fullName evidence="3">Nucleotide-diphospho-sugar transferase domain-containing protein</fullName>
    </recommendedName>
</protein>
<accession>A0A1J4JI75</accession>